<dbReference type="PANTHER" id="PTHR16189:SF0">
    <property type="entry name" value="TRANSMEMBRANE PROTEIN 104"/>
    <property type="match status" value="1"/>
</dbReference>
<evidence type="ECO:0000256" key="1">
    <source>
        <dbReference type="ARBA" id="ARBA00004141"/>
    </source>
</evidence>
<proteinExistence type="predicted"/>
<sequence length="444" mass="50231">MAAANAAIRYKKLTEKPEGEESDTGSLSSHGSVEEEKSSLLASQSASINRSSSLPKIQYKQYSEITEIPSKTRRDHFDITQRIEMGQMASMFFSRAGVHLFYACIVIYLYGDLAIYAAAVPTSLRDVVCYSNQGNSNTNLSENHPCWNSKNLTRIDVYRIFLGVFTVTLVPFVFFNVQKTKYLQIFTSLMRWLAFSVMIILALIHVSKGKGAGQPKAFIFSGIPNLFGVCIYSFMCQHSLPSLVTPIKNKSRLSTLFFGDFTVILMFYLVLSFTAVFCFDNSQLKDLYTLNFSDSAVCSVVAIQYFLALFPVFTLSTNFPIIAITLRNNLKTMFHREGKKCPWMVDQIIYPMITVLPPIGVAFYTHDLEFLVGITGSYAGVGIQYLTPACLVYYARKHIDRCYGKRLENKHASLFKHKIWVFFILIWAVACVIFVTVNHIVSRK</sequence>
<dbReference type="PANTHER" id="PTHR16189">
    <property type="entry name" value="TRANSMEMBRANE PROTEIN 104-RELATED"/>
    <property type="match status" value="1"/>
</dbReference>
<keyword evidence="3" id="KW-0472">Membrane</keyword>
<evidence type="ECO:0000256" key="2">
    <source>
        <dbReference type="SAM" id="MobiDB-lite"/>
    </source>
</evidence>
<evidence type="ECO:0000256" key="3">
    <source>
        <dbReference type="SAM" id="Phobius"/>
    </source>
</evidence>
<dbReference type="Gene3D" id="1.20.1740.10">
    <property type="entry name" value="Amino acid/polyamine transporter I"/>
    <property type="match status" value="1"/>
</dbReference>
<accession>A0ABM0M3Z7</accession>
<gene>
    <name evidence="5" type="primary">LOC100371305</name>
</gene>
<feature type="transmembrane region" description="Helical" evidence="3">
    <location>
        <begin position="419"/>
        <end position="441"/>
    </location>
</feature>
<feature type="region of interest" description="Disordered" evidence="2">
    <location>
        <begin position="1"/>
        <end position="46"/>
    </location>
</feature>
<feature type="transmembrane region" description="Helical" evidence="3">
    <location>
        <begin position="256"/>
        <end position="282"/>
    </location>
</feature>
<comment type="subcellular location">
    <subcellularLocation>
        <location evidence="1">Membrane</location>
        <topology evidence="1">Multi-pass membrane protein</topology>
    </subcellularLocation>
</comment>
<feature type="transmembrane region" description="Helical" evidence="3">
    <location>
        <begin position="302"/>
        <end position="326"/>
    </location>
</feature>
<keyword evidence="3" id="KW-1133">Transmembrane helix</keyword>
<name>A0ABM0M3Z7_SACKO</name>
<feature type="transmembrane region" description="Helical" evidence="3">
    <location>
        <begin position="218"/>
        <end position="235"/>
    </location>
</feature>
<feature type="transmembrane region" description="Helical" evidence="3">
    <location>
        <begin position="157"/>
        <end position="177"/>
    </location>
</feature>
<protein>
    <submittedName>
        <fullName evidence="5">Transmembrane protein 104-like</fullName>
    </submittedName>
</protein>
<evidence type="ECO:0000313" key="4">
    <source>
        <dbReference type="Proteomes" id="UP000694865"/>
    </source>
</evidence>
<evidence type="ECO:0000313" key="5">
    <source>
        <dbReference type="RefSeq" id="XP_006814738.1"/>
    </source>
</evidence>
<reference evidence="5" key="1">
    <citation type="submission" date="2025-08" db="UniProtKB">
        <authorList>
            <consortium name="RefSeq"/>
        </authorList>
    </citation>
    <scope>IDENTIFICATION</scope>
    <source>
        <tissue evidence="5">Testes</tissue>
    </source>
</reference>
<feature type="transmembrane region" description="Helical" evidence="3">
    <location>
        <begin position="189"/>
        <end position="206"/>
    </location>
</feature>
<organism evidence="4 5">
    <name type="scientific">Saccoglossus kowalevskii</name>
    <name type="common">Acorn worm</name>
    <dbReference type="NCBI Taxonomy" id="10224"/>
    <lineage>
        <taxon>Eukaryota</taxon>
        <taxon>Metazoa</taxon>
        <taxon>Hemichordata</taxon>
        <taxon>Enteropneusta</taxon>
        <taxon>Harrimaniidae</taxon>
        <taxon>Saccoglossus</taxon>
    </lineage>
</organism>
<dbReference type="GeneID" id="100371305"/>
<dbReference type="RefSeq" id="XP_006814738.1">
    <property type="nucleotide sequence ID" value="XM_006814675.1"/>
</dbReference>
<feature type="transmembrane region" description="Helical" evidence="3">
    <location>
        <begin position="347"/>
        <end position="364"/>
    </location>
</feature>
<keyword evidence="3" id="KW-0812">Transmembrane</keyword>
<feature type="transmembrane region" description="Helical" evidence="3">
    <location>
        <begin position="370"/>
        <end position="395"/>
    </location>
</feature>
<feature type="transmembrane region" description="Helical" evidence="3">
    <location>
        <begin position="92"/>
        <end position="111"/>
    </location>
</feature>
<keyword evidence="4" id="KW-1185">Reference proteome</keyword>
<dbReference type="Proteomes" id="UP000694865">
    <property type="component" value="Unplaced"/>
</dbReference>